<dbReference type="OrthoDB" id="277244at2"/>
<keyword evidence="3" id="KW-1185">Reference proteome</keyword>
<dbReference type="AlphaFoldDB" id="A0A5C1AFY6"/>
<protein>
    <submittedName>
        <fullName evidence="2">Uncharacterized protein</fullName>
    </submittedName>
</protein>
<feature type="region of interest" description="Disordered" evidence="1">
    <location>
        <begin position="281"/>
        <end position="301"/>
    </location>
</feature>
<feature type="compositionally biased region" description="Gly residues" evidence="1">
    <location>
        <begin position="386"/>
        <end position="400"/>
    </location>
</feature>
<gene>
    <name evidence="2" type="ORF">PX52LOC_03871</name>
</gene>
<dbReference type="RefSeq" id="WP_149111566.1">
    <property type="nucleotide sequence ID" value="NZ_CP042425.1"/>
</dbReference>
<dbReference type="Proteomes" id="UP000324974">
    <property type="component" value="Chromosome"/>
</dbReference>
<feature type="compositionally biased region" description="Pro residues" evidence="1">
    <location>
        <begin position="624"/>
        <end position="672"/>
    </location>
</feature>
<evidence type="ECO:0000313" key="3">
    <source>
        <dbReference type="Proteomes" id="UP000324974"/>
    </source>
</evidence>
<dbReference type="PANTHER" id="PTHR48125">
    <property type="entry name" value="LP07818P1"/>
    <property type="match status" value="1"/>
</dbReference>
<dbReference type="PANTHER" id="PTHR48125:SF10">
    <property type="entry name" value="OS12G0136300 PROTEIN"/>
    <property type="match status" value="1"/>
</dbReference>
<proteinExistence type="predicted"/>
<feature type="region of interest" description="Disordered" evidence="1">
    <location>
        <begin position="370"/>
        <end position="400"/>
    </location>
</feature>
<feature type="region of interest" description="Disordered" evidence="1">
    <location>
        <begin position="576"/>
        <end position="672"/>
    </location>
</feature>
<evidence type="ECO:0000313" key="2">
    <source>
        <dbReference type="EMBL" id="QEL16896.1"/>
    </source>
</evidence>
<organism evidence="2 3">
    <name type="scientific">Limnoglobus roseus</name>
    <dbReference type="NCBI Taxonomy" id="2598579"/>
    <lineage>
        <taxon>Bacteria</taxon>
        <taxon>Pseudomonadati</taxon>
        <taxon>Planctomycetota</taxon>
        <taxon>Planctomycetia</taxon>
        <taxon>Gemmatales</taxon>
        <taxon>Gemmataceae</taxon>
        <taxon>Limnoglobus</taxon>
    </lineage>
</organism>
<feature type="compositionally biased region" description="Low complexity" evidence="1">
    <location>
        <begin position="583"/>
        <end position="596"/>
    </location>
</feature>
<evidence type="ECO:0000256" key="1">
    <source>
        <dbReference type="SAM" id="MobiDB-lite"/>
    </source>
</evidence>
<reference evidence="3" key="1">
    <citation type="submission" date="2019-08" db="EMBL/GenBank/DDBJ databases">
        <title>Limnoglobus roseus gen. nov., sp. nov., a novel freshwater planctomycete with a giant genome from the family Gemmataceae.</title>
        <authorList>
            <person name="Kulichevskaya I.S."/>
            <person name="Naumoff D.G."/>
            <person name="Miroshnikov K."/>
            <person name="Ivanova A."/>
            <person name="Philippov D.A."/>
            <person name="Hakobyan A."/>
            <person name="Rijpstra I.C."/>
            <person name="Sinninghe Damste J.S."/>
            <person name="Liesack W."/>
            <person name="Dedysh S.N."/>
        </authorList>
    </citation>
    <scope>NUCLEOTIDE SEQUENCE [LARGE SCALE GENOMIC DNA]</scope>
    <source>
        <strain evidence="3">PX52</strain>
    </source>
</reference>
<dbReference type="EMBL" id="CP042425">
    <property type="protein sequence ID" value="QEL16896.1"/>
    <property type="molecule type" value="Genomic_DNA"/>
</dbReference>
<dbReference type="KEGG" id="lrs:PX52LOC_03871"/>
<name>A0A5C1AFY6_9BACT</name>
<sequence length="672" mass="71098">MANKNDALKKHHFWILAGVAPLLVLLAIVFLITGVSGAIDTENANITKTENEVKSPNAPGTGAIAALDKKKDTLGDIRGQLWKMNWDKQSPFFTWPETPNKTFDGYNTMKFGTTFRDFIANEKLREDFKPAYATTYEKLGESIAPTTFRGGWQTVLRWVRDWGTLSPESKQLWLVMEDVWIQRAMLKPIAQVNEDIARFTLVRPDGQVPPPKKRTFVSHVWQLDLEVAARKPGQGTGQILKARLKNRTNQLQVLGVGSAMILKVWFDPKLDLPPFEFRVEGSGAPGGESIPATDPARRAAGESDSLEIPITPGTDVVEIAKVVQVLDKRTVPVRRLERLALGYPSAKDFSKPLNEPPFFPAAPLADPNAPLGSGAPISLPMSSPETGGGPGGGGFGSGATGAGVGPGAAGGMRLTGVADGNRKRYVEINQQLRRVPVAMTLIVDQMYMNEVLIAYANSPLRFETVQYSWQRFTESLDQPAAGGAYPGGSAPMGYGSSSGDTGETGTATSFTGAGLSSGGPPGISLMPPGGYGSGQFGGIPGLGADTLSSVSEAQANSGLIQLTVYGIVTLYERYDPPKKEGTETPAGEAAKTPAEAAKTDVAPSKPDDAAKPMTPTTGTVPMNPMIPTPTPMTPAPTTPMTPAPASPPMTPVPTTPAPATPPPATPAPTPPK</sequence>
<accession>A0A5C1AFY6</accession>